<organism evidence="1 2">
    <name type="scientific">Coemansia brasiliensis</name>
    <dbReference type="NCBI Taxonomy" id="2650707"/>
    <lineage>
        <taxon>Eukaryota</taxon>
        <taxon>Fungi</taxon>
        <taxon>Fungi incertae sedis</taxon>
        <taxon>Zoopagomycota</taxon>
        <taxon>Kickxellomycotina</taxon>
        <taxon>Kickxellomycetes</taxon>
        <taxon>Kickxellales</taxon>
        <taxon>Kickxellaceae</taxon>
        <taxon>Coemansia</taxon>
    </lineage>
</organism>
<evidence type="ECO:0000313" key="1">
    <source>
        <dbReference type="EMBL" id="KAJ2852004.1"/>
    </source>
</evidence>
<reference evidence="1" key="1">
    <citation type="submission" date="2022-07" db="EMBL/GenBank/DDBJ databases">
        <title>Phylogenomic reconstructions and comparative analyses of Kickxellomycotina fungi.</title>
        <authorList>
            <person name="Reynolds N.K."/>
            <person name="Stajich J.E."/>
            <person name="Barry K."/>
            <person name="Grigoriev I.V."/>
            <person name="Crous P."/>
            <person name="Smith M.E."/>
        </authorList>
    </citation>
    <scope>NUCLEOTIDE SEQUENCE</scope>
    <source>
        <strain evidence="1">NRRL 1566</strain>
    </source>
</reference>
<accession>A0A9W8ID44</accession>
<proteinExistence type="predicted"/>
<dbReference type="AlphaFoldDB" id="A0A9W8ID44"/>
<evidence type="ECO:0000313" key="2">
    <source>
        <dbReference type="Proteomes" id="UP001139887"/>
    </source>
</evidence>
<comment type="caution">
    <text evidence="1">The sequence shown here is derived from an EMBL/GenBank/DDBJ whole genome shotgun (WGS) entry which is preliminary data.</text>
</comment>
<protein>
    <submittedName>
        <fullName evidence="1">Uncharacterized protein</fullName>
    </submittedName>
</protein>
<name>A0A9W8ID44_9FUNG</name>
<keyword evidence="2" id="KW-1185">Reference proteome</keyword>
<gene>
    <name evidence="1" type="ORF">IWW36_000583</name>
</gene>
<sequence length="99" mass="11368">MAYRLRIYSHNGDIHNFIYKGEANEEAVKNALNGICKFNPEVSLSSELEKLDDGSTFEEIDWDGQEKYMITVSNPLNEYIKEGEEEDVVYDGDDRVIEA</sequence>
<dbReference type="EMBL" id="JANBUW010000006">
    <property type="protein sequence ID" value="KAJ2852004.1"/>
    <property type="molecule type" value="Genomic_DNA"/>
</dbReference>
<dbReference type="Proteomes" id="UP001139887">
    <property type="component" value="Unassembled WGS sequence"/>
</dbReference>